<dbReference type="RefSeq" id="WP_071071290.1">
    <property type="nucleotide sequence ID" value="NZ_CP017755.1"/>
</dbReference>
<keyword evidence="2" id="KW-1185">Reference proteome</keyword>
<protein>
    <submittedName>
        <fullName evidence="1">Uncharacterized protein</fullName>
    </submittedName>
</protein>
<accession>A0ABN4TQC6</accession>
<organism evidence="1 2">
    <name type="scientific">Cupriavidus malaysiensis</name>
    <dbReference type="NCBI Taxonomy" id="367825"/>
    <lineage>
        <taxon>Bacteria</taxon>
        <taxon>Pseudomonadati</taxon>
        <taxon>Pseudomonadota</taxon>
        <taxon>Betaproteobacteria</taxon>
        <taxon>Burkholderiales</taxon>
        <taxon>Burkholderiaceae</taxon>
        <taxon>Cupriavidus</taxon>
    </lineage>
</organism>
<evidence type="ECO:0000313" key="2">
    <source>
        <dbReference type="Proteomes" id="UP000177515"/>
    </source>
</evidence>
<dbReference type="EMBL" id="CP017755">
    <property type="protein sequence ID" value="AOZ08634.1"/>
    <property type="molecule type" value="Genomic_DNA"/>
</dbReference>
<dbReference type="Proteomes" id="UP000177515">
    <property type="component" value="Chromosome 2"/>
</dbReference>
<reference evidence="1 2" key="1">
    <citation type="submission" date="2016-10" db="EMBL/GenBank/DDBJ databases">
        <title>Complete genome sequences of three Cupriavidus strains isolated from various Malaysian environments.</title>
        <authorList>
            <person name="Abdullah A.A.-A."/>
            <person name="Shafie N.A.H."/>
            <person name="Lau N.S."/>
        </authorList>
    </citation>
    <scope>NUCLEOTIDE SEQUENCE [LARGE SCALE GENOMIC DNA]</scope>
    <source>
        <strain evidence="1 2">USMAA1020</strain>
    </source>
</reference>
<sequence length="87" mass="8649">MLGIVATAIVAGTTTEGHGPSVVADVLGWLERWRGALALAGCALAIWAALVRGSLATFLGGIALAGVPTGTGDLAKAVAQRPAAQNW</sequence>
<evidence type="ECO:0000313" key="1">
    <source>
        <dbReference type="EMBL" id="AOZ08634.1"/>
    </source>
</evidence>
<proteinExistence type="predicted"/>
<gene>
    <name evidence="1" type="ORF">BKK80_22115</name>
</gene>
<name>A0ABN4TQC6_9BURK</name>